<evidence type="ECO:0000256" key="1">
    <source>
        <dbReference type="ARBA" id="ARBA00010688"/>
    </source>
</evidence>
<protein>
    <submittedName>
        <fullName evidence="6">PfkB family carbohydrate kinase</fullName>
    </submittedName>
</protein>
<feature type="compositionally biased region" description="Basic and acidic residues" evidence="4">
    <location>
        <begin position="286"/>
        <end position="303"/>
    </location>
</feature>
<keyword evidence="7" id="KW-1185">Reference proteome</keyword>
<dbReference type="RefSeq" id="WP_323331275.1">
    <property type="nucleotide sequence ID" value="NZ_JAYFSI010000007.1"/>
</dbReference>
<dbReference type="Gene3D" id="3.40.1190.20">
    <property type="match status" value="1"/>
</dbReference>
<dbReference type="InterPro" id="IPR002173">
    <property type="entry name" value="Carboh/pur_kinase_PfkB_CS"/>
</dbReference>
<sequence length="303" mass="31447">MPSEVVVVGQVARDLVVEVPDAPAAGVPAEARQRPEALGGKGVNQALALSQLGTSVSLVGVVGEDLVGDALRARARADRIGTTHVVRRRGAETALIVDVVDEHGRRRYLEHTPAATLVTETDVIAAAAPISAACSLIVQLQQPAPAALLAARLAHTAGTRVVLDGAPEDPELLALADVVRADLLAGRPLPDIETAADAAADLRRRGPSLVVLEVSGRGNLFAGPDGTWFVPNVETEVVDTTGAGDALIATLTAALTRRRPFETAARLAVAAAAATTEHAGGRPRLTRPDLDRLQPEHLEEVHA</sequence>
<evidence type="ECO:0000313" key="7">
    <source>
        <dbReference type="Proteomes" id="UP001304298"/>
    </source>
</evidence>
<dbReference type="InterPro" id="IPR011611">
    <property type="entry name" value="PfkB_dom"/>
</dbReference>
<dbReference type="PANTHER" id="PTHR10584">
    <property type="entry name" value="SUGAR KINASE"/>
    <property type="match status" value="1"/>
</dbReference>
<dbReference type="PANTHER" id="PTHR10584:SF166">
    <property type="entry name" value="RIBOKINASE"/>
    <property type="match status" value="1"/>
</dbReference>
<gene>
    <name evidence="6" type="ORF">VA596_28615</name>
</gene>
<organism evidence="6 7">
    <name type="scientific">Amycolatopsis heterodermiae</name>
    <dbReference type="NCBI Taxonomy" id="3110235"/>
    <lineage>
        <taxon>Bacteria</taxon>
        <taxon>Bacillati</taxon>
        <taxon>Actinomycetota</taxon>
        <taxon>Actinomycetes</taxon>
        <taxon>Pseudonocardiales</taxon>
        <taxon>Pseudonocardiaceae</taxon>
        <taxon>Amycolatopsis</taxon>
    </lineage>
</organism>
<keyword evidence="3 6" id="KW-0418">Kinase</keyword>
<proteinExistence type="inferred from homology"/>
<feature type="region of interest" description="Disordered" evidence="4">
    <location>
        <begin position="273"/>
        <end position="303"/>
    </location>
</feature>
<dbReference type="Proteomes" id="UP001304298">
    <property type="component" value="Unassembled WGS sequence"/>
</dbReference>
<accession>A0ABU5RB95</accession>
<name>A0ABU5RB95_9PSEU</name>
<dbReference type="InterPro" id="IPR002139">
    <property type="entry name" value="Ribo/fructo_kinase"/>
</dbReference>
<evidence type="ECO:0000256" key="2">
    <source>
        <dbReference type="ARBA" id="ARBA00022679"/>
    </source>
</evidence>
<comment type="similarity">
    <text evidence="1">Belongs to the carbohydrate kinase PfkB family.</text>
</comment>
<dbReference type="InterPro" id="IPR029056">
    <property type="entry name" value="Ribokinase-like"/>
</dbReference>
<dbReference type="SUPFAM" id="SSF53613">
    <property type="entry name" value="Ribokinase-like"/>
    <property type="match status" value="1"/>
</dbReference>
<evidence type="ECO:0000259" key="5">
    <source>
        <dbReference type="Pfam" id="PF00294"/>
    </source>
</evidence>
<dbReference type="EMBL" id="JAYFSI010000007">
    <property type="protein sequence ID" value="MEA5363525.1"/>
    <property type="molecule type" value="Genomic_DNA"/>
</dbReference>
<evidence type="ECO:0000313" key="6">
    <source>
        <dbReference type="EMBL" id="MEA5363525.1"/>
    </source>
</evidence>
<keyword evidence="2" id="KW-0808">Transferase</keyword>
<evidence type="ECO:0000256" key="3">
    <source>
        <dbReference type="ARBA" id="ARBA00022777"/>
    </source>
</evidence>
<comment type="caution">
    <text evidence="6">The sequence shown here is derived from an EMBL/GenBank/DDBJ whole genome shotgun (WGS) entry which is preliminary data.</text>
</comment>
<evidence type="ECO:0000256" key="4">
    <source>
        <dbReference type="SAM" id="MobiDB-lite"/>
    </source>
</evidence>
<dbReference type="PROSITE" id="PS00583">
    <property type="entry name" value="PFKB_KINASES_1"/>
    <property type="match status" value="1"/>
</dbReference>
<feature type="domain" description="Carbohydrate kinase PfkB" evidence="5">
    <location>
        <begin position="4"/>
        <end position="282"/>
    </location>
</feature>
<dbReference type="GO" id="GO:0016301">
    <property type="term" value="F:kinase activity"/>
    <property type="evidence" value="ECO:0007669"/>
    <property type="project" value="UniProtKB-KW"/>
</dbReference>
<dbReference type="PRINTS" id="PR00990">
    <property type="entry name" value="RIBOKINASE"/>
</dbReference>
<reference evidence="6 7" key="1">
    <citation type="submission" date="2023-12" db="EMBL/GenBank/DDBJ databases">
        <title>Amycolatopsis sp. V23-08.</title>
        <authorList>
            <person name="Somphong A."/>
        </authorList>
    </citation>
    <scope>NUCLEOTIDE SEQUENCE [LARGE SCALE GENOMIC DNA]</scope>
    <source>
        <strain evidence="6 7">V23-08</strain>
    </source>
</reference>
<dbReference type="Pfam" id="PF00294">
    <property type="entry name" value="PfkB"/>
    <property type="match status" value="1"/>
</dbReference>